<dbReference type="PANTHER" id="PTHR46558">
    <property type="entry name" value="TRACRIPTIONAL REGULATORY PROTEIN-RELATED-RELATED"/>
    <property type="match status" value="1"/>
</dbReference>
<organism evidence="3 4">
    <name type="scientific">Pseudanabaena yagii GIHE-NHR1</name>
    <dbReference type="NCBI Taxonomy" id="2722753"/>
    <lineage>
        <taxon>Bacteria</taxon>
        <taxon>Bacillati</taxon>
        <taxon>Cyanobacteriota</taxon>
        <taxon>Cyanophyceae</taxon>
        <taxon>Pseudanabaenales</taxon>
        <taxon>Pseudanabaenaceae</taxon>
        <taxon>Pseudanabaena</taxon>
        <taxon>Pseudanabaena yagii</taxon>
    </lineage>
</organism>
<dbReference type="EMBL" id="JAAVJL010000001">
    <property type="protein sequence ID" value="NMF58034.1"/>
    <property type="molecule type" value="Genomic_DNA"/>
</dbReference>
<protein>
    <submittedName>
        <fullName evidence="3">Helix-turn-helix transcriptional regulator</fullName>
    </submittedName>
</protein>
<dbReference type="PANTHER" id="PTHR46558:SF4">
    <property type="entry name" value="DNA-BIDING PHAGE PROTEIN"/>
    <property type="match status" value="1"/>
</dbReference>
<name>A0ABX1LTA6_9CYAN</name>
<reference evidence="3 4" key="1">
    <citation type="submission" date="2020-03" db="EMBL/GenBank/DDBJ databases">
        <title>Draft Genome Sequence of 2-Methylisoborneol Producing Pseudanabaena yagii Strain GIHE-NHR1 Isolated from North Han River in South Korea.</title>
        <authorList>
            <person name="Jeong J."/>
        </authorList>
    </citation>
    <scope>NUCLEOTIDE SEQUENCE [LARGE SCALE GENOMIC DNA]</scope>
    <source>
        <strain evidence="3 4">GIHE-NHR1</strain>
    </source>
</reference>
<dbReference type="Proteomes" id="UP000738376">
    <property type="component" value="Unassembled WGS sequence"/>
</dbReference>
<dbReference type="CDD" id="cd00093">
    <property type="entry name" value="HTH_XRE"/>
    <property type="match status" value="1"/>
</dbReference>
<comment type="caution">
    <text evidence="3">The sequence shown here is derived from an EMBL/GenBank/DDBJ whole genome shotgun (WGS) entry which is preliminary data.</text>
</comment>
<keyword evidence="4" id="KW-1185">Reference proteome</keyword>
<feature type="domain" description="HTH cro/C1-type" evidence="2">
    <location>
        <begin position="9"/>
        <end position="65"/>
    </location>
</feature>
<dbReference type="Pfam" id="PF13560">
    <property type="entry name" value="HTH_31"/>
    <property type="match status" value="1"/>
</dbReference>
<evidence type="ECO:0000259" key="2">
    <source>
        <dbReference type="PROSITE" id="PS50943"/>
    </source>
</evidence>
<evidence type="ECO:0000256" key="1">
    <source>
        <dbReference type="ARBA" id="ARBA00023125"/>
    </source>
</evidence>
<evidence type="ECO:0000313" key="4">
    <source>
        <dbReference type="Proteomes" id="UP000738376"/>
    </source>
</evidence>
<accession>A0ABX1LTA6</accession>
<dbReference type="Gene3D" id="1.10.260.40">
    <property type="entry name" value="lambda repressor-like DNA-binding domains"/>
    <property type="match status" value="1"/>
</dbReference>
<dbReference type="SMART" id="SM00530">
    <property type="entry name" value="HTH_XRE"/>
    <property type="match status" value="1"/>
</dbReference>
<dbReference type="InterPro" id="IPR010982">
    <property type="entry name" value="Lambda_DNA-bd_dom_sf"/>
</dbReference>
<sequence>MNDDLDSELAMLRRYRNISQAELGKILGVSKTTIHKWENGLAHPRLSPRQTKDLCKALGITLDELPDDFGKHQIQKNSD</sequence>
<dbReference type="PROSITE" id="PS50943">
    <property type="entry name" value="HTH_CROC1"/>
    <property type="match status" value="1"/>
</dbReference>
<dbReference type="InterPro" id="IPR001387">
    <property type="entry name" value="Cro/C1-type_HTH"/>
</dbReference>
<dbReference type="SUPFAM" id="SSF47413">
    <property type="entry name" value="lambda repressor-like DNA-binding domains"/>
    <property type="match status" value="1"/>
</dbReference>
<proteinExistence type="predicted"/>
<keyword evidence="1" id="KW-0238">DNA-binding</keyword>
<gene>
    <name evidence="3" type="ORF">HC246_08360</name>
</gene>
<evidence type="ECO:0000313" key="3">
    <source>
        <dbReference type="EMBL" id="NMF58034.1"/>
    </source>
</evidence>
<dbReference type="RefSeq" id="WP_169362983.1">
    <property type="nucleotide sequence ID" value="NZ_JAAVJL010000001.1"/>
</dbReference>